<gene>
    <name evidence="1" type="ORF">MLD38_037982</name>
</gene>
<dbReference type="Proteomes" id="UP001057402">
    <property type="component" value="Chromosome 12"/>
</dbReference>
<keyword evidence="2" id="KW-1185">Reference proteome</keyword>
<reference evidence="2" key="1">
    <citation type="journal article" date="2023" name="Front. Plant Sci.">
        <title>Chromosomal-level genome assembly of Melastoma candidum provides insights into trichome evolution.</title>
        <authorList>
            <person name="Zhong Y."/>
            <person name="Wu W."/>
            <person name="Sun C."/>
            <person name="Zou P."/>
            <person name="Liu Y."/>
            <person name="Dai S."/>
            <person name="Zhou R."/>
        </authorList>
    </citation>
    <scope>NUCLEOTIDE SEQUENCE [LARGE SCALE GENOMIC DNA]</scope>
</reference>
<protein>
    <submittedName>
        <fullName evidence="1">Uncharacterized protein</fullName>
    </submittedName>
</protein>
<name>A0ACB9KYM3_9MYRT</name>
<proteinExistence type="predicted"/>
<accession>A0ACB9KYM3</accession>
<evidence type="ECO:0000313" key="2">
    <source>
        <dbReference type="Proteomes" id="UP001057402"/>
    </source>
</evidence>
<comment type="caution">
    <text evidence="1">The sequence shown here is derived from an EMBL/GenBank/DDBJ whole genome shotgun (WGS) entry which is preliminary data.</text>
</comment>
<organism evidence="1 2">
    <name type="scientific">Melastoma candidum</name>
    <dbReference type="NCBI Taxonomy" id="119954"/>
    <lineage>
        <taxon>Eukaryota</taxon>
        <taxon>Viridiplantae</taxon>
        <taxon>Streptophyta</taxon>
        <taxon>Embryophyta</taxon>
        <taxon>Tracheophyta</taxon>
        <taxon>Spermatophyta</taxon>
        <taxon>Magnoliopsida</taxon>
        <taxon>eudicotyledons</taxon>
        <taxon>Gunneridae</taxon>
        <taxon>Pentapetalae</taxon>
        <taxon>rosids</taxon>
        <taxon>malvids</taxon>
        <taxon>Myrtales</taxon>
        <taxon>Melastomataceae</taxon>
        <taxon>Melastomatoideae</taxon>
        <taxon>Melastomateae</taxon>
        <taxon>Melastoma</taxon>
    </lineage>
</organism>
<evidence type="ECO:0000313" key="1">
    <source>
        <dbReference type="EMBL" id="KAI4302204.1"/>
    </source>
</evidence>
<sequence length="361" mass="40315">MKEEWGKGVAAQLAIHDFHPETIPCRDHPCSSNVGVCAQCLKDRLLNLVCSECGKQRLSSCSCSDDFSSNRNSCPHDVTSLGRVSFLLNNAKQGEGQSFAGLGPQKTFGPEEAVVLRRSSSSCTEGRQSGIWRVGKLFLRGMKLKKRSDENQSGGDQQGQSEDTVSRSRSLHGFRGGYNWNFSGARSSSINRNHALVDSDRKSSFSEAEMRRSGFSEMEMRKSCFSKTDARKSLVLEGGVFETGIGTTDVPRLNRRIFSLRESDYFSGMDDRNFIDLRFCSTTESRAEDWPAKGPATGVGGELLRSRSFRVTTRDGMGMRKSKIFMGLNWGVFRHHHQSQTQLQHRGKNQKNVMSLRIVKD</sequence>
<dbReference type="EMBL" id="CM042891">
    <property type="protein sequence ID" value="KAI4302204.1"/>
    <property type="molecule type" value="Genomic_DNA"/>
</dbReference>